<evidence type="ECO:0000256" key="1">
    <source>
        <dbReference type="SAM" id="MobiDB-lite"/>
    </source>
</evidence>
<evidence type="ECO:0000313" key="3">
    <source>
        <dbReference type="Proteomes" id="UP000018144"/>
    </source>
</evidence>
<dbReference type="Proteomes" id="UP000018144">
    <property type="component" value="Unassembled WGS sequence"/>
</dbReference>
<dbReference type="OMA" id="RYYAREY"/>
<gene>
    <name evidence="2" type="ORF">PCON_14088</name>
</gene>
<feature type="region of interest" description="Disordered" evidence="1">
    <location>
        <begin position="1"/>
        <end position="61"/>
    </location>
</feature>
<name>U4LN91_PYROM</name>
<reference evidence="2 3" key="1">
    <citation type="journal article" date="2013" name="PLoS Genet.">
        <title>The genome and development-dependent transcriptomes of Pyronema confluens: a window into fungal evolution.</title>
        <authorList>
            <person name="Traeger S."/>
            <person name="Altegoer F."/>
            <person name="Freitag M."/>
            <person name="Gabaldon T."/>
            <person name="Kempken F."/>
            <person name="Kumar A."/>
            <person name="Marcet-Houben M."/>
            <person name="Poggeler S."/>
            <person name="Stajich J.E."/>
            <person name="Nowrousian M."/>
        </authorList>
    </citation>
    <scope>NUCLEOTIDE SEQUENCE [LARGE SCALE GENOMIC DNA]</scope>
    <source>
        <strain evidence="3">CBS 100304</strain>
        <tissue evidence="2">Vegetative mycelium</tissue>
    </source>
</reference>
<dbReference type="EMBL" id="HF936006">
    <property type="protein sequence ID" value="CCX33057.1"/>
    <property type="molecule type" value="Genomic_DNA"/>
</dbReference>
<evidence type="ECO:0000313" key="2">
    <source>
        <dbReference type="EMBL" id="CCX33057.1"/>
    </source>
</evidence>
<feature type="compositionally biased region" description="Basic and acidic residues" evidence="1">
    <location>
        <begin position="25"/>
        <end position="42"/>
    </location>
</feature>
<accession>U4LN91</accession>
<protein>
    <submittedName>
        <fullName evidence="2">Uncharacterized protein</fullName>
    </submittedName>
</protein>
<proteinExistence type="predicted"/>
<keyword evidence="3" id="KW-1185">Reference proteome</keyword>
<organism evidence="2 3">
    <name type="scientific">Pyronema omphalodes (strain CBS 100304)</name>
    <name type="common">Pyronema confluens</name>
    <dbReference type="NCBI Taxonomy" id="1076935"/>
    <lineage>
        <taxon>Eukaryota</taxon>
        <taxon>Fungi</taxon>
        <taxon>Dikarya</taxon>
        <taxon>Ascomycota</taxon>
        <taxon>Pezizomycotina</taxon>
        <taxon>Pezizomycetes</taxon>
        <taxon>Pezizales</taxon>
        <taxon>Pyronemataceae</taxon>
        <taxon>Pyronema</taxon>
    </lineage>
</organism>
<feature type="compositionally biased region" description="Low complexity" evidence="1">
    <location>
        <begin position="8"/>
        <end position="19"/>
    </location>
</feature>
<dbReference type="AlphaFoldDB" id="U4LN91"/>
<sequence length="120" mass="13809">MDLLPYLSSSDEGSDSECCNNAASRRADKLNQTEDQFQKEKASWTPMIQPPPCKPAPDSKENVLTIKGMAEERYYMRDFYEARRLAEEILKEGGGGERIHKLERQELEQLVRRCGERLAK</sequence>